<keyword evidence="3" id="KW-1185">Reference proteome</keyword>
<protein>
    <submittedName>
        <fullName evidence="2">Uncharacterized protein</fullName>
    </submittedName>
</protein>
<organism evidence="2 3">
    <name type="scientific">Elysia crispata</name>
    <name type="common">lettuce slug</name>
    <dbReference type="NCBI Taxonomy" id="231223"/>
    <lineage>
        <taxon>Eukaryota</taxon>
        <taxon>Metazoa</taxon>
        <taxon>Spiralia</taxon>
        <taxon>Lophotrochozoa</taxon>
        <taxon>Mollusca</taxon>
        <taxon>Gastropoda</taxon>
        <taxon>Heterobranchia</taxon>
        <taxon>Euthyneura</taxon>
        <taxon>Panpulmonata</taxon>
        <taxon>Sacoglossa</taxon>
        <taxon>Placobranchoidea</taxon>
        <taxon>Plakobranchidae</taxon>
        <taxon>Elysia</taxon>
    </lineage>
</organism>
<name>A0AAE0ZTQ3_9GAST</name>
<proteinExistence type="predicted"/>
<reference evidence="2" key="1">
    <citation type="journal article" date="2023" name="G3 (Bethesda)">
        <title>A reference genome for the long-term kleptoplast-retaining sea slug Elysia crispata morphotype clarki.</title>
        <authorList>
            <person name="Eastman K.E."/>
            <person name="Pendleton A.L."/>
            <person name="Shaikh M.A."/>
            <person name="Suttiyut T."/>
            <person name="Ogas R."/>
            <person name="Tomko P."/>
            <person name="Gavelis G."/>
            <person name="Widhalm J.R."/>
            <person name="Wisecaver J.H."/>
        </authorList>
    </citation>
    <scope>NUCLEOTIDE SEQUENCE</scope>
    <source>
        <strain evidence="2">ECLA1</strain>
    </source>
</reference>
<evidence type="ECO:0000313" key="2">
    <source>
        <dbReference type="EMBL" id="KAK3774417.1"/>
    </source>
</evidence>
<dbReference type="AlphaFoldDB" id="A0AAE0ZTQ3"/>
<feature type="region of interest" description="Disordered" evidence="1">
    <location>
        <begin position="191"/>
        <end position="236"/>
    </location>
</feature>
<dbReference type="Proteomes" id="UP001283361">
    <property type="component" value="Unassembled WGS sequence"/>
</dbReference>
<dbReference type="EMBL" id="JAWDGP010003417">
    <property type="protein sequence ID" value="KAK3774417.1"/>
    <property type="molecule type" value="Genomic_DNA"/>
</dbReference>
<feature type="compositionally biased region" description="Basic and acidic residues" evidence="1">
    <location>
        <begin position="197"/>
        <end position="207"/>
    </location>
</feature>
<comment type="caution">
    <text evidence="2">The sequence shown here is derived from an EMBL/GenBank/DDBJ whole genome shotgun (WGS) entry which is preliminary data.</text>
</comment>
<evidence type="ECO:0000256" key="1">
    <source>
        <dbReference type="SAM" id="MobiDB-lite"/>
    </source>
</evidence>
<gene>
    <name evidence="2" type="ORF">RRG08_003309</name>
</gene>
<sequence length="303" mass="32681">MKCPKPPFGGFDPIPPFAGVFQKKKTPLAGAATIPSVVGRDHLDASRHKSHLEHIEIGGRSNFASQNTSEGREGVLLWLPLGRQGFGMVVKHEKFEVHKATLEICLIKRRSASRPLKVALKGHPAGVAKPPPWKRNDSFGGLNTRLMNFGTLRLKWGGTPLIGAKGRFASRPPPNDRGGANEQVPKAPVGILLRGDPIPRSRPDNRCIRPPPQGGLTHHGSPPWHPPRFERGEAPQGGFATDLLENLNVGKVSGQPYRGGSFPPKGGGKDNMLKPFPLGGVDILLALQLIIGRVEPNPSPVFD</sequence>
<accession>A0AAE0ZTQ3</accession>
<evidence type="ECO:0000313" key="3">
    <source>
        <dbReference type="Proteomes" id="UP001283361"/>
    </source>
</evidence>